<dbReference type="AlphaFoldDB" id="A0A6B0UDL2"/>
<feature type="chain" id="PRO_5025390118" evidence="1">
    <location>
        <begin position="26"/>
        <end position="105"/>
    </location>
</feature>
<feature type="signal peptide" evidence="1">
    <location>
        <begin position="1"/>
        <end position="25"/>
    </location>
</feature>
<name>A0A6B0UDL2_IXORI</name>
<dbReference type="EMBL" id="GIFC01006958">
    <property type="protein sequence ID" value="MXU89041.1"/>
    <property type="molecule type" value="Transcribed_RNA"/>
</dbReference>
<proteinExistence type="predicted"/>
<protein>
    <submittedName>
        <fullName evidence="2">Putative secreted protein</fullName>
    </submittedName>
</protein>
<reference evidence="2" key="1">
    <citation type="submission" date="2019-12" db="EMBL/GenBank/DDBJ databases">
        <title>An insight into the sialome of adult female Ixodes ricinus ticks feeding for 6 days.</title>
        <authorList>
            <person name="Perner J."/>
            <person name="Ribeiro J.M.C."/>
        </authorList>
    </citation>
    <scope>NUCLEOTIDE SEQUENCE</scope>
    <source>
        <strain evidence="2">Semi-engorged</strain>
        <tissue evidence="2">Salivary glands</tissue>
    </source>
</reference>
<organism evidence="2">
    <name type="scientific">Ixodes ricinus</name>
    <name type="common">Common tick</name>
    <name type="synonym">Acarus ricinus</name>
    <dbReference type="NCBI Taxonomy" id="34613"/>
    <lineage>
        <taxon>Eukaryota</taxon>
        <taxon>Metazoa</taxon>
        <taxon>Ecdysozoa</taxon>
        <taxon>Arthropoda</taxon>
        <taxon>Chelicerata</taxon>
        <taxon>Arachnida</taxon>
        <taxon>Acari</taxon>
        <taxon>Parasitiformes</taxon>
        <taxon>Ixodida</taxon>
        <taxon>Ixodoidea</taxon>
        <taxon>Ixodidae</taxon>
        <taxon>Ixodinae</taxon>
        <taxon>Ixodes</taxon>
    </lineage>
</organism>
<sequence length="105" mass="11020">MGEALQTTILLSEDLLLLLFDLADSQILSGLGLLRVPATLADARGPKVAPKKVTPSCLASGALLCGQQVLHFTALVDQSADHVFTPISFTNRERVACSGEACGQL</sequence>
<accession>A0A6B0UDL2</accession>
<keyword evidence="1" id="KW-0732">Signal</keyword>
<evidence type="ECO:0000313" key="2">
    <source>
        <dbReference type="EMBL" id="MXU89041.1"/>
    </source>
</evidence>
<evidence type="ECO:0000256" key="1">
    <source>
        <dbReference type="SAM" id="SignalP"/>
    </source>
</evidence>